<dbReference type="InterPro" id="IPR036314">
    <property type="entry name" value="SOD_C_sf"/>
</dbReference>
<comment type="caution">
    <text evidence="9">The sequence shown here is derived from an EMBL/GenBank/DDBJ whole genome shotgun (WGS) entry which is preliminary data.</text>
</comment>
<dbReference type="GO" id="GO:0046872">
    <property type="term" value="F:metal ion binding"/>
    <property type="evidence" value="ECO:0007669"/>
    <property type="project" value="UniProtKB-KW"/>
</dbReference>
<evidence type="ECO:0000256" key="3">
    <source>
        <dbReference type="ARBA" id="ARBA00022723"/>
    </source>
</evidence>
<dbReference type="Pfam" id="PF02777">
    <property type="entry name" value="Sod_Fe_C"/>
    <property type="match status" value="1"/>
</dbReference>
<dbReference type="Pfam" id="PF00081">
    <property type="entry name" value="Sod_Fe_N"/>
    <property type="match status" value="1"/>
</dbReference>
<evidence type="ECO:0000256" key="6">
    <source>
        <dbReference type="RuleBase" id="RU000414"/>
    </source>
</evidence>
<dbReference type="GO" id="GO:0005737">
    <property type="term" value="C:cytoplasm"/>
    <property type="evidence" value="ECO:0007669"/>
    <property type="project" value="TreeGrafter"/>
</dbReference>
<dbReference type="EC" id="1.15.1.1" evidence="2 6"/>
<comment type="catalytic activity">
    <reaction evidence="6">
        <text>2 superoxide + 2 H(+) = H2O2 + O2</text>
        <dbReference type="Rhea" id="RHEA:20696"/>
        <dbReference type="ChEBI" id="CHEBI:15378"/>
        <dbReference type="ChEBI" id="CHEBI:15379"/>
        <dbReference type="ChEBI" id="CHEBI:16240"/>
        <dbReference type="ChEBI" id="CHEBI:18421"/>
        <dbReference type="EC" id="1.15.1.1"/>
    </reaction>
</comment>
<accession>A0A2H0YQT2</accession>
<evidence type="ECO:0000259" key="7">
    <source>
        <dbReference type="Pfam" id="PF00081"/>
    </source>
</evidence>
<dbReference type="Gene3D" id="1.10.287.990">
    <property type="entry name" value="Fe,Mn superoxide dismutase (SOD) domain"/>
    <property type="match status" value="1"/>
</dbReference>
<dbReference type="GO" id="GO:0004784">
    <property type="term" value="F:superoxide dismutase activity"/>
    <property type="evidence" value="ECO:0007669"/>
    <property type="project" value="UniProtKB-EC"/>
</dbReference>
<dbReference type="EMBL" id="PEXW01000020">
    <property type="protein sequence ID" value="PIS40865.1"/>
    <property type="molecule type" value="Genomic_DNA"/>
</dbReference>
<feature type="binding site" evidence="5">
    <location>
        <position position="170"/>
    </location>
    <ligand>
        <name>Mn(2+)</name>
        <dbReference type="ChEBI" id="CHEBI:29035"/>
    </ligand>
</feature>
<feature type="domain" description="Manganese/iron superoxide dismutase N-terminal" evidence="7">
    <location>
        <begin position="7"/>
        <end position="92"/>
    </location>
</feature>
<dbReference type="InterPro" id="IPR019832">
    <property type="entry name" value="Mn/Fe_SOD_C"/>
</dbReference>
<feature type="binding site" evidence="5">
    <location>
        <position position="29"/>
    </location>
    <ligand>
        <name>Mn(2+)</name>
        <dbReference type="ChEBI" id="CHEBI:29035"/>
    </ligand>
</feature>
<feature type="binding site" evidence="5">
    <location>
        <position position="84"/>
    </location>
    <ligand>
        <name>Mn(2+)</name>
        <dbReference type="ChEBI" id="CHEBI:29035"/>
    </ligand>
</feature>
<evidence type="ECO:0000256" key="5">
    <source>
        <dbReference type="PIRSR" id="PIRSR000349-1"/>
    </source>
</evidence>
<dbReference type="InterPro" id="IPR001189">
    <property type="entry name" value="Mn/Fe_SOD"/>
</dbReference>
<dbReference type="Proteomes" id="UP000236845">
    <property type="component" value="Unassembled WGS sequence"/>
</dbReference>
<evidence type="ECO:0000259" key="8">
    <source>
        <dbReference type="Pfam" id="PF02777"/>
    </source>
</evidence>
<evidence type="ECO:0000256" key="4">
    <source>
        <dbReference type="ARBA" id="ARBA00023002"/>
    </source>
</evidence>
<evidence type="ECO:0000256" key="2">
    <source>
        <dbReference type="ARBA" id="ARBA00012682"/>
    </source>
</evidence>
<reference evidence="10" key="1">
    <citation type="submission" date="2017-09" db="EMBL/GenBank/DDBJ databases">
        <title>Depth-based differentiation of microbial function through sediment-hosted aquifers and enrichment of novel symbionts in the deep terrestrial subsurface.</title>
        <authorList>
            <person name="Probst A.J."/>
            <person name="Ladd B."/>
            <person name="Jarett J.K."/>
            <person name="Geller-Mcgrath D.E."/>
            <person name="Sieber C.M.K."/>
            <person name="Emerson J.B."/>
            <person name="Anantharaman K."/>
            <person name="Thomas B.C."/>
            <person name="Malmstrom R."/>
            <person name="Stieglmeier M."/>
            <person name="Klingl A."/>
            <person name="Woyke T."/>
            <person name="Ryan C.M."/>
            <person name="Banfield J.F."/>
        </authorList>
    </citation>
    <scope>NUCLEOTIDE SEQUENCE [LARGE SCALE GENOMIC DNA]</scope>
</reference>
<feature type="binding site" evidence="5">
    <location>
        <position position="166"/>
    </location>
    <ligand>
        <name>Mn(2+)</name>
        <dbReference type="ChEBI" id="CHEBI:29035"/>
    </ligand>
</feature>
<evidence type="ECO:0000313" key="9">
    <source>
        <dbReference type="EMBL" id="PIS40865.1"/>
    </source>
</evidence>
<comment type="function">
    <text evidence="6">Destroys radicals which are normally produced within the cells and which are toxic to biological systems.</text>
</comment>
<organism evidence="9 10">
    <name type="scientific">Candidatus Kerfeldbacteria bacterium CG08_land_8_20_14_0_20_43_14</name>
    <dbReference type="NCBI Taxonomy" id="2014246"/>
    <lineage>
        <taxon>Bacteria</taxon>
        <taxon>Candidatus Kerfeldiibacteriota</taxon>
    </lineage>
</organism>
<keyword evidence="4 6" id="KW-0560">Oxidoreductase</keyword>
<dbReference type="PIRSF" id="PIRSF000349">
    <property type="entry name" value="SODismutase"/>
    <property type="match status" value="1"/>
</dbReference>
<dbReference type="FunFam" id="3.55.40.20:FF:000001">
    <property type="entry name" value="Superoxide dismutase"/>
    <property type="match status" value="1"/>
</dbReference>
<proteinExistence type="inferred from homology"/>
<name>A0A2H0YQT2_9BACT</name>
<protein>
    <recommendedName>
        <fullName evidence="2 6">Superoxide dismutase</fullName>
        <ecNumber evidence="2 6">1.15.1.1</ecNumber>
    </recommendedName>
</protein>
<dbReference type="PROSITE" id="PS00088">
    <property type="entry name" value="SOD_MN"/>
    <property type="match status" value="1"/>
</dbReference>
<dbReference type="InterPro" id="IPR019833">
    <property type="entry name" value="Mn/Fe_SOD_BS"/>
</dbReference>
<dbReference type="PANTHER" id="PTHR43595">
    <property type="entry name" value="37S RIBOSOMAL PROTEIN S26, MITOCHONDRIAL"/>
    <property type="match status" value="1"/>
</dbReference>
<dbReference type="AlphaFoldDB" id="A0A2H0YQT2"/>
<gene>
    <name evidence="9" type="ORF">COT26_01005</name>
</gene>
<feature type="domain" description="Manganese/iron superoxide dismutase C-terminal" evidence="8">
    <location>
        <begin position="99"/>
        <end position="197"/>
    </location>
</feature>
<evidence type="ECO:0000256" key="1">
    <source>
        <dbReference type="ARBA" id="ARBA00008714"/>
    </source>
</evidence>
<comment type="similarity">
    <text evidence="1 6">Belongs to the iron/manganese superoxide dismutase family.</text>
</comment>
<dbReference type="SUPFAM" id="SSF54719">
    <property type="entry name" value="Fe,Mn superoxide dismutase (SOD), C-terminal domain"/>
    <property type="match status" value="1"/>
</dbReference>
<dbReference type="SUPFAM" id="SSF46609">
    <property type="entry name" value="Fe,Mn superoxide dismutase (SOD), N-terminal domain"/>
    <property type="match status" value="1"/>
</dbReference>
<keyword evidence="3 5" id="KW-0479">Metal-binding</keyword>
<sequence>MTKPFVTPPLPYDYNALEPYIDEATMKVHHDKHHVAYTTKLNATLENHSDWFEKSPEEILMNLDQIPGDIRMQVRNFGGGHVNHAMFWEIMAPKAGGKPEAELSKAIEKDFGSYEKFQTEFENAANTQFGSGWAWLSFAKGKLIVEKTANQDSPLSLGHAPLLLLDVWEHAYYLKYKNMRQDYVKAFWNVVNWKAVLEKFLKIS</sequence>
<evidence type="ECO:0000313" key="10">
    <source>
        <dbReference type="Proteomes" id="UP000236845"/>
    </source>
</evidence>
<dbReference type="InterPro" id="IPR019831">
    <property type="entry name" value="Mn/Fe_SOD_N"/>
</dbReference>
<dbReference type="PRINTS" id="PR01703">
    <property type="entry name" value="MNSODISMTASE"/>
</dbReference>
<dbReference type="InterPro" id="IPR036324">
    <property type="entry name" value="Mn/Fe_SOD_N_sf"/>
</dbReference>
<dbReference type="Gene3D" id="3.55.40.20">
    <property type="entry name" value="Iron/manganese superoxide dismutase, C-terminal domain"/>
    <property type="match status" value="1"/>
</dbReference>
<dbReference type="PANTHER" id="PTHR43595:SF2">
    <property type="entry name" value="SMALL RIBOSOMAL SUBUNIT PROTEIN MS42"/>
    <property type="match status" value="1"/>
</dbReference>